<feature type="compositionally biased region" description="Low complexity" evidence="1">
    <location>
        <begin position="122"/>
        <end position="139"/>
    </location>
</feature>
<gene>
    <name evidence="2" type="ORF">BRADI_1g53823v3</name>
</gene>
<accession>A0A2K2DRA7</accession>
<sequence length="204" mass="21834">MVTCLSVPVYGPFPSVSFPLCLSPAPYPSHLRQQPGHLLQPSSTAARPAARRLACPSSAGIPFSAPLAPPRHLHQLCRVPPWQLRGRIRRGGVCRVARAAIYRSSSTSSCPLRSQCRRRPWSLGHNSPSSGSPGSRSNPMDASPPQSRGTPPPYPVRGRGDWIWATAVCKETRGGVVRQRGASVSGLATTSQASRSDARSVREG</sequence>
<dbReference type="Gramene" id="PNT76813">
    <property type="protein sequence ID" value="PNT76813"/>
    <property type="gene ID" value="BRADI_1g53823v3"/>
</dbReference>
<reference evidence="2" key="2">
    <citation type="submission" date="2017-06" db="EMBL/GenBank/DDBJ databases">
        <title>WGS assembly of Brachypodium distachyon.</title>
        <authorList>
            <consortium name="The International Brachypodium Initiative"/>
            <person name="Lucas S."/>
            <person name="Harmon-Smith M."/>
            <person name="Lail K."/>
            <person name="Tice H."/>
            <person name="Grimwood J."/>
            <person name="Bruce D."/>
            <person name="Barry K."/>
            <person name="Shu S."/>
            <person name="Lindquist E."/>
            <person name="Wang M."/>
            <person name="Pitluck S."/>
            <person name="Vogel J.P."/>
            <person name="Garvin D.F."/>
            <person name="Mockler T.C."/>
            <person name="Schmutz J."/>
            <person name="Rokhsar D."/>
            <person name="Bevan M.W."/>
        </authorList>
    </citation>
    <scope>NUCLEOTIDE SEQUENCE</scope>
    <source>
        <strain evidence="2">Bd21</strain>
    </source>
</reference>
<name>A0A2K2DRA7_BRADI</name>
<dbReference type="Proteomes" id="UP000008810">
    <property type="component" value="Chromosome 1"/>
</dbReference>
<feature type="region of interest" description="Disordered" evidence="1">
    <location>
        <begin position="108"/>
        <end position="158"/>
    </location>
</feature>
<protein>
    <submittedName>
        <fullName evidence="2 3">Uncharacterized protein</fullName>
    </submittedName>
</protein>
<feature type="region of interest" description="Disordered" evidence="1">
    <location>
        <begin position="175"/>
        <end position="204"/>
    </location>
</feature>
<keyword evidence="4" id="KW-1185">Reference proteome</keyword>
<feature type="compositionally biased region" description="Polar residues" evidence="1">
    <location>
        <begin position="186"/>
        <end position="195"/>
    </location>
</feature>
<dbReference type="AlphaFoldDB" id="A0A2K2DRA7"/>
<evidence type="ECO:0000313" key="4">
    <source>
        <dbReference type="Proteomes" id="UP000008810"/>
    </source>
</evidence>
<reference evidence="2 3" key="1">
    <citation type="journal article" date="2010" name="Nature">
        <title>Genome sequencing and analysis of the model grass Brachypodium distachyon.</title>
        <authorList>
            <consortium name="International Brachypodium Initiative"/>
        </authorList>
    </citation>
    <scope>NUCLEOTIDE SEQUENCE [LARGE SCALE GENOMIC DNA]</scope>
    <source>
        <strain evidence="2 3">Bd21</strain>
    </source>
</reference>
<evidence type="ECO:0000256" key="1">
    <source>
        <dbReference type="SAM" id="MobiDB-lite"/>
    </source>
</evidence>
<evidence type="ECO:0000313" key="2">
    <source>
        <dbReference type="EMBL" id="PNT76813.1"/>
    </source>
</evidence>
<dbReference type="EnsemblPlants" id="PNT76813">
    <property type="protein sequence ID" value="PNT76813"/>
    <property type="gene ID" value="BRADI_1g53823v3"/>
</dbReference>
<proteinExistence type="predicted"/>
<dbReference type="InParanoid" id="A0A2K2DRA7"/>
<reference evidence="3" key="3">
    <citation type="submission" date="2018-08" db="UniProtKB">
        <authorList>
            <consortium name="EnsemblPlants"/>
        </authorList>
    </citation>
    <scope>IDENTIFICATION</scope>
    <source>
        <strain evidence="3">cv. Bd21</strain>
    </source>
</reference>
<organism evidence="2">
    <name type="scientific">Brachypodium distachyon</name>
    <name type="common">Purple false brome</name>
    <name type="synonym">Trachynia distachya</name>
    <dbReference type="NCBI Taxonomy" id="15368"/>
    <lineage>
        <taxon>Eukaryota</taxon>
        <taxon>Viridiplantae</taxon>
        <taxon>Streptophyta</taxon>
        <taxon>Embryophyta</taxon>
        <taxon>Tracheophyta</taxon>
        <taxon>Spermatophyta</taxon>
        <taxon>Magnoliopsida</taxon>
        <taxon>Liliopsida</taxon>
        <taxon>Poales</taxon>
        <taxon>Poaceae</taxon>
        <taxon>BOP clade</taxon>
        <taxon>Pooideae</taxon>
        <taxon>Stipodae</taxon>
        <taxon>Brachypodieae</taxon>
        <taxon>Brachypodium</taxon>
    </lineage>
</organism>
<dbReference type="EMBL" id="CM000880">
    <property type="protein sequence ID" value="PNT76813.1"/>
    <property type="molecule type" value="Genomic_DNA"/>
</dbReference>
<evidence type="ECO:0000313" key="3">
    <source>
        <dbReference type="EnsemblPlants" id="PNT76813"/>
    </source>
</evidence>